<reference evidence="2" key="1">
    <citation type="submission" date="2020-01" db="EMBL/GenBank/DDBJ databases">
        <title>Genome Sequencing of Three Apophysomyces-Like Fungal Strains Confirms a Novel Fungal Genus in the Mucoromycota with divergent Burkholderia-like Endosymbiotic Bacteria.</title>
        <authorList>
            <person name="Stajich J.E."/>
            <person name="Macias A.M."/>
            <person name="Carter-House D."/>
            <person name="Lovett B."/>
            <person name="Kasson L.R."/>
            <person name="Berry K."/>
            <person name="Grigoriev I."/>
            <person name="Chang Y."/>
            <person name="Spatafora J."/>
            <person name="Kasson M.T."/>
        </authorList>
    </citation>
    <scope>NUCLEOTIDE SEQUENCE</scope>
    <source>
        <strain evidence="2">NRRL A-21654</strain>
    </source>
</reference>
<name>A0A8H7BY54_9FUNG</name>
<evidence type="ECO:0000313" key="3">
    <source>
        <dbReference type="Proteomes" id="UP000605846"/>
    </source>
</evidence>
<evidence type="ECO:0000256" key="1">
    <source>
        <dbReference type="SAM" id="MobiDB-lite"/>
    </source>
</evidence>
<gene>
    <name evidence="2" type="ORF">EC973_002739</name>
</gene>
<proteinExistence type="predicted"/>
<feature type="compositionally biased region" description="Polar residues" evidence="1">
    <location>
        <begin position="139"/>
        <end position="152"/>
    </location>
</feature>
<dbReference type="OrthoDB" id="4951847at2759"/>
<evidence type="ECO:0000313" key="2">
    <source>
        <dbReference type="EMBL" id="KAF7730131.1"/>
    </source>
</evidence>
<organism evidence="2 3">
    <name type="scientific">Apophysomyces ossiformis</name>
    <dbReference type="NCBI Taxonomy" id="679940"/>
    <lineage>
        <taxon>Eukaryota</taxon>
        <taxon>Fungi</taxon>
        <taxon>Fungi incertae sedis</taxon>
        <taxon>Mucoromycota</taxon>
        <taxon>Mucoromycotina</taxon>
        <taxon>Mucoromycetes</taxon>
        <taxon>Mucorales</taxon>
        <taxon>Mucorineae</taxon>
        <taxon>Mucoraceae</taxon>
        <taxon>Apophysomyces</taxon>
    </lineage>
</organism>
<sequence>MNDLENSLDYAVRVLHTPVALHDRSATTTATNVATTTTARQSISIASSSASSIERPPRQAFLDWHLARAMFAADIPFDAIEHPLFIDFLKRLQPEYVPPKKSRLQQFLLKEQHWDLIKWGNTDSTSNPPAPQHQRHHSSSPGRSDQLSQRNQDNYSLSITADMQGAL</sequence>
<keyword evidence="3" id="KW-1185">Reference proteome</keyword>
<dbReference type="Proteomes" id="UP000605846">
    <property type="component" value="Unassembled WGS sequence"/>
</dbReference>
<protein>
    <submittedName>
        <fullName evidence="2">Uncharacterized protein</fullName>
    </submittedName>
</protein>
<dbReference type="EMBL" id="JABAYA010000018">
    <property type="protein sequence ID" value="KAF7730131.1"/>
    <property type="molecule type" value="Genomic_DNA"/>
</dbReference>
<accession>A0A8H7BY54</accession>
<feature type="region of interest" description="Disordered" evidence="1">
    <location>
        <begin position="120"/>
        <end position="152"/>
    </location>
</feature>
<dbReference type="AlphaFoldDB" id="A0A8H7BY54"/>
<comment type="caution">
    <text evidence="2">The sequence shown here is derived from an EMBL/GenBank/DDBJ whole genome shotgun (WGS) entry which is preliminary data.</text>
</comment>